<dbReference type="OrthoDB" id="2511091at2"/>
<protein>
    <submittedName>
        <fullName evidence="5">Cell division protein FtsK</fullName>
    </submittedName>
</protein>
<dbReference type="GO" id="GO:0051301">
    <property type="term" value="P:cell division"/>
    <property type="evidence" value="ECO:0007669"/>
    <property type="project" value="UniProtKB-KW"/>
</dbReference>
<dbReference type="InterPro" id="IPR002543">
    <property type="entry name" value="FtsK_dom"/>
</dbReference>
<evidence type="ECO:0000259" key="4">
    <source>
        <dbReference type="PROSITE" id="PS50901"/>
    </source>
</evidence>
<name>A0A5J6SLP8_9BACI</name>
<evidence type="ECO:0000313" key="6">
    <source>
        <dbReference type="Proteomes" id="UP000325517"/>
    </source>
</evidence>
<proteinExistence type="predicted"/>
<dbReference type="SUPFAM" id="SSF52540">
    <property type="entry name" value="P-loop containing nucleoside triphosphate hydrolases"/>
    <property type="match status" value="1"/>
</dbReference>
<keyword evidence="1 3" id="KW-0547">Nucleotide-binding</keyword>
<dbReference type="PANTHER" id="PTHR22683">
    <property type="entry name" value="SPORULATION PROTEIN RELATED"/>
    <property type="match status" value="1"/>
</dbReference>
<sequence>MIFEILTTTFMGGIALKAFVKKKGLATNDSGKIQRIISLSGLNVKDGKETLTTQLIRKKSYEWGMEYAYRIPLGRSYDDYLAKQRVLEDGLNNRRQRISIADLKSLQLDENIIDNLKTLWTNKLTERKEIEIIFDGLLKIRVYNEPLPLQVPFEPGVNWSVPVGVTRDKNTFRYHDFEKIPHLVTGGSSGYGKSTFINSMITSLLQSQPDYVSFYLIDLKGGVELCDYESIKQTVSIAYEPEEALTTLQAAYDQMRTIQNRLRFLGKKNVQEAGIKERYFVIIDEVGELNPAEAVGTPDRKLKEECQKLMSQISRLGRGLGFRQILATQYPTGDVIPRQCKQNSDAKLSFRVQSATASKVVLDETGAELLPQIKGRAIYQTADKREILQTPLITSEIIQKTLAPYVVEKVEKEVIVLEQAEVEQPRGIDTIIIEEI</sequence>
<feature type="binding site" evidence="3">
    <location>
        <begin position="187"/>
        <end position="194"/>
    </location>
    <ligand>
        <name>ATP</name>
        <dbReference type="ChEBI" id="CHEBI:30616"/>
    </ligand>
</feature>
<dbReference type="PANTHER" id="PTHR22683:SF1">
    <property type="entry name" value="TYPE VII SECRETION SYSTEM PROTEIN ESSC"/>
    <property type="match status" value="1"/>
</dbReference>
<dbReference type="InterPro" id="IPR050206">
    <property type="entry name" value="FtsK/SpoIIIE/SftA"/>
</dbReference>
<accession>A0A5J6SLP8</accession>
<evidence type="ECO:0000256" key="2">
    <source>
        <dbReference type="ARBA" id="ARBA00022840"/>
    </source>
</evidence>
<evidence type="ECO:0000256" key="3">
    <source>
        <dbReference type="PROSITE-ProRule" id="PRU00289"/>
    </source>
</evidence>
<evidence type="ECO:0000256" key="1">
    <source>
        <dbReference type="ARBA" id="ARBA00022741"/>
    </source>
</evidence>
<keyword evidence="6" id="KW-1185">Reference proteome</keyword>
<dbReference type="InterPro" id="IPR027417">
    <property type="entry name" value="P-loop_NTPase"/>
</dbReference>
<dbReference type="GO" id="GO:0005524">
    <property type="term" value="F:ATP binding"/>
    <property type="evidence" value="ECO:0007669"/>
    <property type="project" value="UniProtKB-UniRule"/>
</dbReference>
<evidence type="ECO:0000313" key="5">
    <source>
        <dbReference type="EMBL" id="QFF98798.1"/>
    </source>
</evidence>
<dbReference type="EMBL" id="CP031223">
    <property type="protein sequence ID" value="QFF98798.1"/>
    <property type="molecule type" value="Genomic_DNA"/>
</dbReference>
<dbReference type="GO" id="GO:0003677">
    <property type="term" value="F:DNA binding"/>
    <property type="evidence" value="ECO:0007669"/>
    <property type="project" value="InterPro"/>
</dbReference>
<dbReference type="PROSITE" id="PS50901">
    <property type="entry name" value="FTSK"/>
    <property type="match status" value="1"/>
</dbReference>
<dbReference type="Gene3D" id="3.40.50.300">
    <property type="entry name" value="P-loop containing nucleotide triphosphate hydrolases"/>
    <property type="match status" value="1"/>
</dbReference>
<dbReference type="KEGG" id="psyo:PB01_08105"/>
<organism evidence="5 6">
    <name type="scientific">Psychrobacillus glaciei</name>
    <dbReference type="NCBI Taxonomy" id="2283160"/>
    <lineage>
        <taxon>Bacteria</taxon>
        <taxon>Bacillati</taxon>
        <taxon>Bacillota</taxon>
        <taxon>Bacilli</taxon>
        <taxon>Bacillales</taxon>
        <taxon>Bacillaceae</taxon>
        <taxon>Psychrobacillus</taxon>
    </lineage>
</organism>
<feature type="domain" description="FtsK" evidence="4">
    <location>
        <begin position="169"/>
        <end position="359"/>
    </location>
</feature>
<dbReference type="Pfam" id="PF01580">
    <property type="entry name" value="FtsK_SpoIIIE"/>
    <property type="match status" value="1"/>
</dbReference>
<keyword evidence="2 3" id="KW-0067">ATP-binding</keyword>
<keyword evidence="5" id="KW-0132">Cell division</keyword>
<dbReference type="RefSeq" id="WP_151699734.1">
    <property type="nucleotide sequence ID" value="NZ_CP031223.1"/>
</dbReference>
<gene>
    <name evidence="5" type="ORF">PB01_08105</name>
</gene>
<keyword evidence="5" id="KW-0131">Cell cycle</keyword>
<dbReference type="Proteomes" id="UP000325517">
    <property type="component" value="Chromosome"/>
</dbReference>
<dbReference type="AlphaFoldDB" id="A0A5J6SLP8"/>
<reference evidence="5 6" key="1">
    <citation type="submission" date="2018-07" db="EMBL/GenBank/DDBJ databases">
        <title>Complete genome sequence of Psychrobacillus sp. PB01, isolated from iceberg, and comparative genome analysis of Psychrobacillus strains.</title>
        <authorList>
            <person name="Lee P.C."/>
        </authorList>
    </citation>
    <scope>NUCLEOTIDE SEQUENCE [LARGE SCALE GENOMIC DNA]</scope>
    <source>
        <strain evidence="5 6">PB01</strain>
    </source>
</reference>